<keyword evidence="1" id="KW-0175">Coiled coil</keyword>
<sequence>MIDFKMGDWRTNVSILGLMNILDHSNLKYDFSKDKQSLLIENEIFENFEKYYFSYFIDTYEKFIPWYRIANYKDNVEEYLNNLSEFDEAKLKDLNNQIDIVKDYMRRKNYIKVYELIDENIDIEEQVKNLNKINLKKGEELKDKLEEVELELNKLKEIIKYVSTDRARDYMGAKGVIYSYINRGIDGVSFLFRQTKERDIFIDYKNYFIKPLEEYLDEDKEKYKFECFSCGSKIKNLSINMNLVKNTGFDSARKTSNIWNHESDFAICPKCQFLYSCLSAGFFYFMNEGIFVNYNFDLEGLQIINNNLKENAIAEINRPENAISYRTLISTIEKQYERHARFELNDIQIVRYIDDRYKFNILSKEALKIIIDSRADINYLVKAGYRDGSTNFSIYDLVIDKVFNNQNLYSLIHFLIVHLISEGAGFQRFYNIHHISRILNINSRIIREEEFMTVEKDRGKLTDLSKNAGYHLRKNYMDNMKDEKRVNNRMKSITYKMLNALKTNNSGSFMDTLINTYAYVGKPIPIYLVEALKSDDGLRIVGYAFVAGVNSYDDRKNDGGEDNDK</sequence>
<dbReference type="STRING" id="1120995.SAMN02745245_01655"/>
<dbReference type="RefSeq" id="WP_073185287.1">
    <property type="nucleotide sequence ID" value="NZ_FQXI01000014.1"/>
</dbReference>
<dbReference type="NCBIfam" id="TIGR01908">
    <property type="entry name" value="cas_CXXC_CXXC"/>
    <property type="match status" value="1"/>
</dbReference>
<dbReference type="AlphaFoldDB" id="A0A1M5U5G4"/>
<organism evidence="3 4">
    <name type="scientific">Anaerosphaera aminiphila DSM 21120</name>
    <dbReference type="NCBI Taxonomy" id="1120995"/>
    <lineage>
        <taxon>Bacteria</taxon>
        <taxon>Bacillati</taxon>
        <taxon>Bacillota</taxon>
        <taxon>Tissierellia</taxon>
        <taxon>Tissierellales</taxon>
        <taxon>Peptoniphilaceae</taxon>
        <taxon>Anaerosphaera</taxon>
    </lineage>
</organism>
<feature type="domain" description="CRISPR-associated protein CXXC-CXXC" evidence="2">
    <location>
        <begin position="224"/>
        <end position="282"/>
    </location>
</feature>
<evidence type="ECO:0000256" key="1">
    <source>
        <dbReference type="SAM" id="Coils"/>
    </source>
</evidence>
<dbReference type="Pfam" id="PF09706">
    <property type="entry name" value="Cas_CXXC_CXXC"/>
    <property type="match status" value="1"/>
</dbReference>
<gene>
    <name evidence="3" type="ORF">SAMN02745245_01655</name>
</gene>
<feature type="coiled-coil region" evidence="1">
    <location>
        <begin position="138"/>
        <end position="165"/>
    </location>
</feature>
<accession>A0A1M5U5G4</accession>
<evidence type="ECO:0000259" key="2">
    <source>
        <dbReference type="Pfam" id="PF09706"/>
    </source>
</evidence>
<reference evidence="4" key="1">
    <citation type="submission" date="2016-11" db="EMBL/GenBank/DDBJ databases">
        <authorList>
            <person name="Varghese N."/>
            <person name="Submissions S."/>
        </authorList>
    </citation>
    <scope>NUCLEOTIDE SEQUENCE [LARGE SCALE GENOMIC DNA]</scope>
    <source>
        <strain evidence="4">DSM 21120</strain>
    </source>
</reference>
<dbReference type="Proteomes" id="UP000184032">
    <property type="component" value="Unassembled WGS sequence"/>
</dbReference>
<proteinExistence type="predicted"/>
<dbReference type="OrthoDB" id="5540852at2"/>
<keyword evidence="4" id="KW-1185">Reference proteome</keyword>
<dbReference type="InterPro" id="IPR010180">
    <property type="entry name" value="CRISPR-assoc_prot_CXXC-CXXC"/>
</dbReference>
<evidence type="ECO:0000313" key="4">
    <source>
        <dbReference type="Proteomes" id="UP000184032"/>
    </source>
</evidence>
<name>A0A1M5U5G4_9FIRM</name>
<protein>
    <submittedName>
        <fullName evidence="3">CRISPR-associated protein Cst1</fullName>
    </submittedName>
</protein>
<evidence type="ECO:0000313" key="3">
    <source>
        <dbReference type="EMBL" id="SHH58096.1"/>
    </source>
</evidence>
<dbReference type="EMBL" id="FQXI01000014">
    <property type="protein sequence ID" value="SHH58096.1"/>
    <property type="molecule type" value="Genomic_DNA"/>
</dbReference>
<dbReference type="InterPro" id="IPR019121">
    <property type="entry name" value="CRISPR-assoc_CXXC-CXXC_dom"/>
</dbReference>